<evidence type="ECO:0008006" key="13">
    <source>
        <dbReference type="Google" id="ProtNLM"/>
    </source>
</evidence>
<evidence type="ECO:0000313" key="12">
    <source>
        <dbReference type="Proteomes" id="UP001189624"/>
    </source>
</evidence>
<evidence type="ECO:0000256" key="1">
    <source>
        <dbReference type="ARBA" id="ARBA00004141"/>
    </source>
</evidence>
<evidence type="ECO:0000313" key="11">
    <source>
        <dbReference type="EMBL" id="CAJ1953291.1"/>
    </source>
</evidence>
<comment type="similarity">
    <text evidence="3">Belongs to the glycoside-pentoside-hexuronide (GPH) cation symporter transporter (TC 2.A.2.4) family.</text>
</comment>
<sequence>MEPSSSLQVETAEQRQPSPLRKMFAVASIAAGVQFGWALQLSLLTPYVQTLGVPHAWSSFIWLCGPISGLVVQPIVGYSSDRCTSRFGRRRPFIMAGALAVAIAVFLIGYAADIGHATGDDITKKTRPRAVGIFVIGFWILDVANNMLQGPCRAFLGDLAAGDQKKTRTANAFFSFFMAIGNVLGYAAGSYNNLHRIFSFTETKACDVFCANLKSCFFFSIVLLLVLCAIVLTSVDDPQFTPNHNECGDIQTGALYSCFGEMSAAFKGLQRPMWMLMLVTAINWVGWFPYFLFDTDWMGREVYGGTVGHPEYDAGVHAGSLGLMLNSVVLALMSLAVEPLGRVVGGIKWLWGIVNVILAVCMAMTVVITKAAHHERSHNGVLIGHPSLGVKVGALSFFSVLGIPLAITFSVPFALASIYSSTSGAGQGLSLGVLNVAIVVPQMIISAISGPWDSWFGGGNLPAFVLGGVAAAVSAVLAVVLLPSPKPADVAKASSVTVGGFH</sequence>
<dbReference type="GO" id="GO:0008506">
    <property type="term" value="F:sucrose:proton symporter activity"/>
    <property type="evidence" value="ECO:0007669"/>
    <property type="project" value="TreeGrafter"/>
</dbReference>
<feature type="transmembrane region" description="Helical" evidence="10">
    <location>
        <begin position="169"/>
        <end position="189"/>
    </location>
</feature>
<feature type="transmembrane region" description="Helical" evidence="10">
    <location>
        <begin position="92"/>
        <end position="110"/>
    </location>
</feature>
<gene>
    <name evidence="11" type="ORF">AYBTSS11_LOCUS15772</name>
</gene>
<dbReference type="FunFam" id="1.20.1250.20:FF:000174">
    <property type="entry name" value="Sucrose transport protein"/>
    <property type="match status" value="1"/>
</dbReference>
<dbReference type="GO" id="GO:0005773">
    <property type="term" value="C:vacuole"/>
    <property type="evidence" value="ECO:0007669"/>
    <property type="project" value="TreeGrafter"/>
</dbReference>
<feature type="transmembrane region" description="Helical" evidence="10">
    <location>
        <begin position="428"/>
        <end position="449"/>
    </location>
</feature>
<dbReference type="NCBIfam" id="TIGR01301">
    <property type="entry name" value="GPH_sucrose"/>
    <property type="match status" value="1"/>
</dbReference>
<feature type="transmembrane region" description="Helical" evidence="10">
    <location>
        <begin position="60"/>
        <end position="80"/>
    </location>
</feature>
<protein>
    <recommendedName>
        <fullName evidence="13">Sucrose transporter</fullName>
    </recommendedName>
</protein>
<keyword evidence="5" id="KW-0762">Sugar transport</keyword>
<dbReference type="Gramene" id="rna-AYBTSS11_LOCUS15772">
    <property type="protein sequence ID" value="CAJ1953291.1"/>
    <property type="gene ID" value="gene-AYBTSS11_LOCUS15772"/>
</dbReference>
<evidence type="ECO:0000256" key="5">
    <source>
        <dbReference type="ARBA" id="ARBA00022597"/>
    </source>
</evidence>
<comment type="subcellular location">
    <subcellularLocation>
        <location evidence="1">Membrane</location>
        <topology evidence="1">Multi-pass membrane protein</topology>
    </subcellularLocation>
</comment>
<accession>A0AA86VHC7</accession>
<dbReference type="AlphaFoldDB" id="A0AA86VHC7"/>
<feature type="transmembrane region" description="Helical" evidence="10">
    <location>
        <begin position="461"/>
        <end position="482"/>
    </location>
</feature>
<feature type="transmembrane region" description="Helical" evidence="10">
    <location>
        <begin position="24"/>
        <end position="48"/>
    </location>
</feature>
<dbReference type="Pfam" id="PF13347">
    <property type="entry name" value="MFS_2"/>
    <property type="match status" value="1"/>
</dbReference>
<dbReference type="GO" id="GO:0005886">
    <property type="term" value="C:plasma membrane"/>
    <property type="evidence" value="ECO:0007669"/>
    <property type="project" value="InterPro"/>
</dbReference>
<evidence type="ECO:0000256" key="6">
    <source>
        <dbReference type="ARBA" id="ARBA00022692"/>
    </source>
</evidence>
<dbReference type="Proteomes" id="UP001189624">
    <property type="component" value="Chromosome 4"/>
</dbReference>
<keyword evidence="12" id="KW-1185">Reference proteome</keyword>
<feature type="transmembrane region" description="Helical" evidence="10">
    <location>
        <begin position="273"/>
        <end position="293"/>
    </location>
</feature>
<organism evidence="11 12">
    <name type="scientific">Sphenostylis stenocarpa</name>
    <dbReference type="NCBI Taxonomy" id="92480"/>
    <lineage>
        <taxon>Eukaryota</taxon>
        <taxon>Viridiplantae</taxon>
        <taxon>Streptophyta</taxon>
        <taxon>Embryophyta</taxon>
        <taxon>Tracheophyta</taxon>
        <taxon>Spermatophyta</taxon>
        <taxon>Magnoliopsida</taxon>
        <taxon>eudicotyledons</taxon>
        <taxon>Gunneridae</taxon>
        <taxon>Pentapetalae</taxon>
        <taxon>rosids</taxon>
        <taxon>fabids</taxon>
        <taxon>Fabales</taxon>
        <taxon>Fabaceae</taxon>
        <taxon>Papilionoideae</taxon>
        <taxon>50 kb inversion clade</taxon>
        <taxon>NPAAA clade</taxon>
        <taxon>indigoferoid/millettioid clade</taxon>
        <taxon>Phaseoleae</taxon>
        <taxon>Sphenostylis</taxon>
    </lineage>
</organism>
<evidence type="ECO:0000256" key="2">
    <source>
        <dbReference type="ARBA" id="ARBA00004914"/>
    </source>
</evidence>
<keyword evidence="6 10" id="KW-0812">Transmembrane</keyword>
<feature type="transmembrane region" description="Helical" evidence="10">
    <location>
        <begin position="130"/>
        <end position="148"/>
    </location>
</feature>
<dbReference type="Gene3D" id="1.20.1250.20">
    <property type="entry name" value="MFS general substrate transporter like domains"/>
    <property type="match status" value="1"/>
</dbReference>
<keyword evidence="9 10" id="KW-0472">Membrane</keyword>
<feature type="transmembrane region" description="Helical" evidence="10">
    <location>
        <begin position="217"/>
        <end position="235"/>
    </location>
</feature>
<dbReference type="CDD" id="cd17313">
    <property type="entry name" value="MFS_SLC45_SUC"/>
    <property type="match status" value="1"/>
</dbReference>
<proteinExistence type="inferred from homology"/>
<keyword evidence="8 10" id="KW-1133">Transmembrane helix</keyword>
<evidence type="ECO:0000256" key="10">
    <source>
        <dbReference type="SAM" id="Phobius"/>
    </source>
</evidence>
<feature type="transmembrane region" description="Helical" evidence="10">
    <location>
        <begin position="392"/>
        <end position="416"/>
    </location>
</feature>
<keyword evidence="7" id="KW-0769">Symport</keyword>
<dbReference type="InterPro" id="IPR005989">
    <property type="entry name" value="Suc_symporter_pln"/>
</dbReference>
<dbReference type="PANTHER" id="PTHR19432:SF89">
    <property type="entry name" value="SUCROSE_H+ SYMPORTER, PLANT, MAJOR FACILITATOR SUPERFAMILY DOMAIN-CONTAINING PROTEIN-RELATED"/>
    <property type="match status" value="1"/>
</dbReference>
<evidence type="ECO:0000256" key="7">
    <source>
        <dbReference type="ARBA" id="ARBA00022847"/>
    </source>
</evidence>
<keyword evidence="4" id="KW-0813">Transport</keyword>
<dbReference type="PANTHER" id="PTHR19432">
    <property type="entry name" value="SUGAR TRANSPORTER"/>
    <property type="match status" value="1"/>
</dbReference>
<evidence type="ECO:0000256" key="8">
    <source>
        <dbReference type="ARBA" id="ARBA00022989"/>
    </source>
</evidence>
<comment type="pathway">
    <text evidence="2">Glycan biosynthesis; sucrose metabolism.</text>
</comment>
<feature type="transmembrane region" description="Helical" evidence="10">
    <location>
        <begin position="316"/>
        <end position="337"/>
    </location>
</feature>
<evidence type="ECO:0000256" key="3">
    <source>
        <dbReference type="ARBA" id="ARBA00007134"/>
    </source>
</evidence>
<evidence type="ECO:0000256" key="9">
    <source>
        <dbReference type="ARBA" id="ARBA00023136"/>
    </source>
</evidence>
<dbReference type="InterPro" id="IPR036259">
    <property type="entry name" value="MFS_trans_sf"/>
</dbReference>
<evidence type="ECO:0000256" key="4">
    <source>
        <dbReference type="ARBA" id="ARBA00022448"/>
    </source>
</evidence>
<name>A0AA86VHC7_9FABA</name>
<reference evidence="11" key="1">
    <citation type="submission" date="2023-10" db="EMBL/GenBank/DDBJ databases">
        <authorList>
            <person name="Domelevo Entfellner J.-B."/>
        </authorList>
    </citation>
    <scope>NUCLEOTIDE SEQUENCE</scope>
</reference>
<dbReference type="SUPFAM" id="SSF103473">
    <property type="entry name" value="MFS general substrate transporter"/>
    <property type="match status" value="1"/>
</dbReference>
<feature type="transmembrane region" description="Helical" evidence="10">
    <location>
        <begin position="349"/>
        <end position="372"/>
    </location>
</feature>
<dbReference type="EMBL" id="OY731401">
    <property type="protein sequence ID" value="CAJ1953291.1"/>
    <property type="molecule type" value="Genomic_DNA"/>
</dbReference>